<keyword evidence="2" id="KW-1185">Reference proteome</keyword>
<sequence>MTAWNPHGQQGSRGVNEEAQRRLTALIRERHATVPVLNGDGEWQEPALLVPAATLGDALGWAREFGQAAVVFGVGSRAALVWADGHIERFWAVRI</sequence>
<organism evidence="1 2">
    <name type="scientific">Deinococcus antarcticus</name>
    <dbReference type="NCBI Taxonomy" id="1298767"/>
    <lineage>
        <taxon>Bacteria</taxon>
        <taxon>Thermotogati</taxon>
        <taxon>Deinococcota</taxon>
        <taxon>Deinococci</taxon>
        <taxon>Deinococcales</taxon>
        <taxon>Deinococcaceae</taxon>
        <taxon>Deinococcus</taxon>
    </lineage>
</organism>
<evidence type="ECO:0000313" key="2">
    <source>
        <dbReference type="Proteomes" id="UP001595748"/>
    </source>
</evidence>
<proteinExistence type="predicted"/>
<dbReference type="Proteomes" id="UP001595748">
    <property type="component" value="Unassembled WGS sequence"/>
</dbReference>
<dbReference type="InterPro" id="IPR021710">
    <property type="entry name" value="DUF3293"/>
</dbReference>
<comment type="caution">
    <text evidence="1">The sequence shown here is derived from an EMBL/GenBank/DDBJ whole genome shotgun (WGS) entry which is preliminary data.</text>
</comment>
<dbReference type="Pfam" id="PF11697">
    <property type="entry name" value="DUF3293"/>
    <property type="match status" value="1"/>
</dbReference>
<accession>A0ABV8A7M6</accession>
<protein>
    <submittedName>
        <fullName evidence="1">DUF3293 domain-containing protein</fullName>
    </submittedName>
</protein>
<reference evidence="2" key="1">
    <citation type="journal article" date="2019" name="Int. J. Syst. Evol. Microbiol.">
        <title>The Global Catalogue of Microorganisms (GCM) 10K type strain sequencing project: providing services to taxonomists for standard genome sequencing and annotation.</title>
        <authorList>
            <consortium name="The Broad Institute Genomics Platform"/>
            <consortium name="The Broad Institute Genome Sequencing Center for Infectious Disease"/>
            <person name="Wu L."/>
            <person name="Ma J."/>
        </authorList>
    </citation>
    <scope>NUCLEOTIDE SEQUENCE [LARGE SCALE GENOMIC DNA]</scope>
    <source>
        <strain evidence="2">CCTCC AB 2013263</strain>
    </source>
</reference>
<name>A0ABV8A7M6_9DEIO</name>
<evidence type="ECO:0000313" key="1">
    <source>
        <dbReference type="EMBL" id="MFC3860200.1"/>
    </source>
</evidence>
<dbReference type="EMBL" id="JBHRZF010000050">
    <property type="protein sequence ID" value="MFC3860200.1"/>
    <property type="molecule type" value="Genomic_DNA"/>
</dbReference>
<gene>
    <name evidence="1" type="ORF">ACFOPQ_05405</name>
</gene>
<dbReference type="RefSeq" id="WP_380076349.1">
    <property type="nucleotide sequence ID" value="NZ_JBHRZF010000050.1"/>
</dbReference>